<dbReference type="AlphaFoldDB" id="A0A0R1RSK6"/>
<name>A0A0R1RSK6_9LACO</name>
<keyword evidence="7" id="KW-1185">Reference proteome</keyword>
<dbReference type="STRING" id="1114972.FD35_GL000047"/>
<sequence length="294" mass="32225">MTLDLSAQQLSSTLSQVGERALLYEVAVNPKPGLVDPVSAGPHPDMTVFTFIDSATSLREYLHRCALAGQRFEQTEGELPELFGQLRRLGQHAEQMMFETTNGVNTHKGAIFSLGVLVAATAQQLTVNDKYATNEVIAITKQMLQGLTENDFKKIKATSPASLTAGERQFLKYGKAGIRGEAEAGFPTVVELALPFLRQRQGTTMERLLDTLMRIAGNTDDSNLIKRAGDAKITDWMHVQSNHYFELGGSRTSAGQVFLKQLNEIFLSRNLSLGGSADLLILTIYFALLEGQLC</sequence>
<dbReference type="EMBL" id="AZFF01000001">
    <property type="protein sequence ID" value="KRL57042.1"/>
    <property type="molecule type" value="Genomic_DNA"/>
</dbReference>
<reference evidence="6 7" key="1">
    <citation type="journal article" date="2015" name="Genome Announc.">
        <title>Expanding the biotechnology potential of lactobacilli through comparative genomics of 213 strains and associated genera.</title>
        <authorList>
            <person name="Sun Z."/>
            <person name="Harris H.M."/>
            <person name="McCann A."/>
            <person name="Guo C."/>
            <person name="Argimon S."/>
            <person name="Zhang W."/>
            <person name="Yang X."/>
            <person name="Jeffery I.B."/>
            <person name="Cooney J.C."/>
            <person name="Kagawa T.F."/>
            <person name="Liu W."/>
            <person name="Song Y."/>
            <person name="Salvetti E."/>
            <person name="Wrobel A."/>
            <person name="Rasinkangas P."/>
            <person name="Parkhill J."/>
            <person name="Rea M.C."/>
            <person name="O'Sullivan O."/>
            <person name="Ritari J."/>
            <person name="Douillard F.P."/>
            <person name="Paul Ross R."/>
            <person name="Yang R."/>
            <person name="Briner A.E."/>
            <person name="Felis G.E."/>
            <person name="de Vos W.M."/>
            <person name="Barrangou R."/>
            <person name="Klaenhammer T.R."/>
            <person name="Caufield P.W."/>
            <person name="Cui Y."/>
            <person name="Zhang H."/>
            <person name="O'Toole P.W."/>
        </authorList>
    </citation>
    <scope>NUCLEOTIDE SEQUENCE [LARGE SCALE GENOMIC DNA]</scope>
    <source>
        <strain evidence="6 7">DSM 15814</strain>
    </source>
</reference>
<comment type="similarity">
    <text evidence="5">Belongs to the CitG/MdcB family.</text>
</comment>
<dbReference type="HAMAP" id="MF_00397">
    <property type="entry name" value="CitG"/>
    <property type="match status" value="1"/>
</dbReference>
<evidence type="ECO:0000256" key="2">
    <source>
        <dbReference type="ARBA" id="ARBA00022679"/>
    </source>
</evidence>
<dbReference type="OrthoDB" id="114886at2"/>
<evidence type="ECO:0000256" key="3">
    <source>
        <dbReference type="ARBA" id="ARBA00022741"/>
    </source>
</evidence>
<evidence type="ECO:0000256" key="1">
    <source>
        <dbReference type="ARBA" id="ARBA00001210"/>
    </source>
</evidence>
<protein>
    <recommendedName>
        <fullName evidence="5">Probable 2-(5''-triphosphoribosyl)-3'-dephosphocoenzyme-A synthase</fullName>
        <shortName evidence="5">2-(5''-triphosphoribosyl)-3'-dephospho-CoA synthase</shortName>
        <ecNumber evidence="5">2.4.2.52</ecNumber>
    </recommendedName>
</protein>
<dbReference type="Proteomes" id="UP000051999">
    <property type="component" value="Unassembled WGS sequence"/>
</dbReference>
<organism evidence="6 7">
    <name type="scientific">Furfurilactobacillus rossiae DSM 15814</name>
    <dbReference type="NCBI Taxonomy" id="1114972"/>
    <lineage>
        <taxon>Bacteria</taxon>
        <taxon>Bacillati</taxon>
        <taxon>Bacillota</taxon>
        <taxon>Bacilli</taxon>
        <taxon>Lactobacillales</taxon>
        <taxon>Lactobacillaceae</taxon>
        <taxon>Furfurilactobacillus</taxon>
    </lineage>
</organism>
<accession>A0A0R1RSK6</accession>
<keyword evidence="4 5" id="KW-0067">ATP-binding</keyword>
<dbReference type="GO" id="GO:0051191">
    <property type="term" value="P:prosthetic group biosynthetic process"/>
    <property type="evidence" value="ECO:0007669"/>
    <property type="project" value="TreeGrafter"/>
</dbReference>
<gene>
    <name evidence="5" type="primary">citG</name>
    <name evidence="6" type="ORF">FD35_GL000047</name>
</gene>
<evidence type="ECO:0000256" key="4">
    <source>
        <dbReference type="ARBA" id="ARBA00022840"/>
    </source>
</evidence>
<dbReference type="PANTHER" id="PTHR30201:SF2">
    <property type="entry name" value="2-(5''-TRIPHOSPHORIBOSYL)-3'-DEPHOSPHOCOENZYME-A SYNTHASE"/>
    <property type="match status" value="1"/>
</dbReference>
<evidence type="ECO:0000313" key="6">
    <source>
        <dbReference type="EMBL" id="KRL57042.1"/>
    </source>
</evidence>
<dbReference type="GO" id="GO:0005524">
    <property type="term" value="F:ATP binding"/>
    <property type="evidence" value="ECO:0007669"/>
    <property type="project" value="UniProtKB-KW"/>
</dbReference>
<keyword evidence="2 5" id="KW-0808">Transferase</keyword>
<dbReference type="Gene3D" id="1.10.4200.10">
    <property type="entry name" value="Triphosphoribosyl-dephospho-CoA protein"/>
    <property type="match status" value="1"/>
</dbReference>
<dbReference type="PATRIC" id="fig|1114972.6.peg.46"/>
<dbReference type="GO" id="GO:0046917">
    <property type="term" value="F:triphosphoribosyl-dephospho-CoA synthase activity"/>
    <property type="evidence" value="ECO:0007669"/>
    <property type="project" value="UniProtKB-UniRule"/>
</dbReference>
<dbReference type="EC" id="2.4.2.52" evidence="5"/>
<dbReference type="PANTHER" id="PTHR30201">
    <property type="entry name" value="TRIPHOSPHORIBOSYL-DEPHOSPHO-COA SYNTHASE"/>
    <property type="match status" value="1"/>
</dbReference>
<dbReference type="NCBIfam" id="TIGR03125">
    <property type="entry name" value="citrate_citG"/>
    <property type="match status" value="1"/>
</dbReference>
<evidence type="ECO:0000256" key="5">
    <source>
        <dbReference type="HAMAP-Rule" id="MF_00397"/>
    </source>
</evidence>
<comment type="catalytic activity">
    <reaction evidence="1 5">
        <text>3'-dephospho-CoA + ATP = 2'-(5''-triphospho-alpha-D-ribosyl)-3'-dephospho-CoA + adenine</text>
        <dbReference type="Rhea" id="RHEA:15117"/>
        <dbReference type="ChEBI" id="CHEBI:16708"/>
        <dbReference type="ChEBI" id="CHEBI:30616"/>
        <dbReference type="ChEBI" id="CHEBI:57328"/>
        <dbReference type="ChEBI" id="CHEBI:61378"/>
        <dbReference type="EC" id="2.4.2.52"/>
    </reaction>
</comment>
<dbReference type="eggNOG" id="COG1767">
    <property type="taxonomic scope" value="Bacteria"/>
</dbReference>
<comment type="caution">
    <text evidence="6">The sequence shown here is derived from an EMBL/GenBank/DDBJ whole genome shotgun (WGS) entry which is preliminary data.</text>
</comment>
<keyword evidence="3 5" id="KW-0547">Nucleotide-binding</keyword>
<dbReference type="InterPro" id="IPR017551">
    <property type="entry name" value="TriPribosyl-deP-CoA_syn_CitG"/>
</dbReference>
<evidence type="ECO:0000313" key="7">
    <source>
        <dbReference type="Proteomes" id="UP000051999"/>
    </source>
</evidence>
<dbReference type="Pfam" id="PF01874">
    <property type="entry name" value="CitG"/>
    <property type="match status" value="1"/>
</dbReference>
<proteinExistence type="inferred from homology"/>
<dbReference type="NCBIfam" id="NF002315">
    <property type="entry name" value="PRK01237.1"/>
    <property type="match status" value="1"/>
</dbReference>
<dbReference type="InterPro" id="IPR002736">
    <property type="entry name" value="CitG"/>
</dbReference>
<dbReference type="RefSeq" id="WP_017262060.1">
    <property type="nucleotide sequence ID" value="NZ_AUAW01000001.1"/>
</dbReference>